<dbReference type="Proteomes" id="UP000036681">
    <property type="component" value="Unplaced"/>
</dbReference>
<evidence type="ECO:0000313" key="1">
    <source>
        <dbReference type="Proteomes" id="UP000036681"/>
    </source>
</evidence>
<dbReference type="AlphaFoldDB" id="A0A0M3IQS0"/>
<sequence>MMMLCRDISLRSRLCMSRRATPCTFSEAELKNRFLMSAKSCASACAMHCQKGPTVSKSIDLH</sequence>
<evidence type="ECO:0000313" key="2">
    <source>
        <dbReference type="WBParaSite" id="ALUE_0002109801-mRNA-1"/>
    </source>
</evidence>
<name>A0A0M3IQS0_ASCLU</name>
<organism evidence="1 2">
    <name type="scientific">Ascaris lumbricoides</name>
    <name type="common">Giant roundworm</name>
    <dbReference type="NCBI Taxonomy" id="6252"/>
    <lineage>
        <taxon>Eukaryota</taxon>
        <taxon>Metazoa</taxon>
        <taxon>Ecdysozoa</taxon>
        <taxon>Nematoda</taxon>
        <taxon>Chromadorea</taxon>
        <taxon>Rhabditida</taxon>
        <taxon>Spirurina</taxon>
        <taxon>Ascaridomorpha</taxon>
        <taxon>Ascaridoidea</taxon>
        <taxon>Ascarididae</taxon>
        <taxon>Ascaris</taxon>
    </lineage>
</organism>
<keyword evidence="1" id="KW-1185">Reference proteome</keyword>
<accession>A0A0M3IQS0</accession>
<reference evidence="2" key="1">
    <citation type="submission" date="2017-02" db="UniProtKB">
        <authorList>
            <consortium name="WormBaseParasite"/>
        </authorList>
    </citation>
    <scope>IDENTIFICATION</scope>
</reference>
<protein>
    <submittedName>
        <fullName evidence="2">ShKT domain-containing protein</fullName>
    </submittedName>
</protein>
<proteinExistence type="predicted"/>
<dbReference type="WBParaSite" id="ALUE_0002109801-mRNA-1">
    <property type="protein sequence ID" value="ALUE_0002109801-mRNA-1"/>
    <property type="gene ID" value="ALUE_0002109801"/>
</dbReference>